<dbReference type="VEuPathDB" id="FungiDB:CC1G_09623"/>
<dbReference type="EMBL" id="AACS02000003">
    <property type="protein sequence ID" value="EAU92102.2"/>
    <property type="molecule type" value="Genomic_DNA"/>
</dbReference>
<sequence length="262" mass="28942">MSSNTSDNLHAEPGKAVAGPSDNPGFLQLVLVATDKDNGEDRYALVPFPSTYEDAQRAALSSFSHYMVGDNIPLDKVILRIPSKNKDDEWIWADITPGSWSVLARSAKEVGVFQAGRERALLLDDNRFLAGHCWLALGTFGKGTVSWSAVKRVYDRDGSPGSALIRRPPSYEEAITLLDDLLRDKHLWYELGVPFGRIPSGLGELGREVVFFSFLSEDAGAPFHTSIWQEMPRTAKTDVALWRAWVPSPNSILGVALRDRAE</sequence>
<dbReference type="OMA" id="DTIWRAC"/>
<proteinExistence type="predicted"/>
<name>A8N4D9_COPC7</name>
<evidence type="ECO:0000313" key="3">
    <source>
        <dbReference type="Proteomes" id="UP000001861"/>
    </source>
</evidence>
<protein>
    <submittedName>
        <fullName evidence="2">Uncharacterized protein</fullName>
    </submittedName>
</protein>
<dbReference type="InParanoid" id="A8N4D9"/>
<dbReference type="Proteomes" id="UP000001861">
    <property type="component" value="Unassembled WGS sequence"/>
</dbReference>
<gene>
    <name evidence="2" type="ORF">CC1G_09623</name>
</gene>
<evidence type="ECO:0000313" key="2">
    <source>
        <dbReference type="EMBL" id="EAU92102.2"/>
    </source>
</evidence>
<keyword evidence="3" id="KW-1185">Reference proteome</keyword>
<dbReference type="OrthoDB" id="3063824at2759"/>
<evidence type="ECO:0000256" key="1">
    <source>
        <dbReference type="SAM" id="MobiDB-lite"/>
    </source>
</evidence>
<reference evidence="2 3" key="1">
    <citation type="journal article" date="2010" name="Proc. Natl. Acad. Sci. U.S.A.">
        <title>Insights into evolution of multicellular fungi from the assembled chromosomes of the mushroom Coprinopsis cinerea (Coprinus cinereus).</title>
        <authorList>
            <person name="Stajich J.E."/>
            <person name="Wilke S.K."/>
            <person name="Ahren D."/>
            <person name="Au C.H."/>
            <person name="Birren B.W."/>
            <person name="Borodovsky M."/>
            <person name="Burns C."/>
            <person name="Canback B."/>
            <person name="Casselton L.A."/>
            <person name="Cheng C.K."/>
            <person name="Deng J."/>
            <person name="Dietrich F.S."/>
            <person name="Fargo D.C."/>
            <person name="Farman M.L."/>
            <person name="Gathman A.C."/>
            <person name="Goldberg J."/>
            <person name="Guigo R."/>
            <person name="Hoegger P.J."/>
            <person name="Hooker J.B."/>
            <person name="Huggins A."/>
            <person name="James T.Y."/>
            <person name="Kamada T."/>
            <person name="Kilaru S."/>
            <person name="Kodira C."/>
            <person name="Kues U."/>
            <person name="Kupfer D."/>
            <person name="Kwan H.S."/>
            <person name="Lomsadze A."/>
            <person name="Li W."/>
            <person name="Lilly W.W."/>
            <person name="Ma L.J."/>
            <person name="Mackey A.J."/>
            <person name="Manning G."/>
            <person name="Martin F."/>
            <person name="Muraguchi H."/>
            <person name="Natvig D.O."/>
            <person name="Palmerini H."/>
            <person name="Ramesh M.A."/>
            <person name="Rehmeyer C.J."/>
            <person name="Roe B.A."/>
            <person name="Shenoy N."/>
            <person name="Stanke M."/>
            <person name="Ter-Hovhannisyan V."/>
            <person name="Tunlid A."/>
            <person name="Velagapudi R."/>
            <person name="Vision T.J."/>
            <person name="Zeng Q."/>
            <person name="Zolan M.E."/>
            <person name="Pukkila P.J."/>
        </authorList>
    </citation>
    <scope>NUCLEOTIDE SEQUENCE [LARGE SCALE GENOMIC DNA]</scope>
    <source>
        <strain evidence="3">Okayama-7 / 130 / ATCC MYA-4618 / FGSC 9003</strain>
    </source>
</reference>
<dbReference type="HOGENOM" id="CLU_080793_1_0_1"/>
<organism evidence="2 3">
    <name type="scientific">Coprinopsis cinerea (strain Okayama-7 / 130 / ATCC MYA-4618 / FGSC 9003)</name>
    <name type="common">Inky cap fungus</name>
    <name type="synonym">Hormographiella aspergillata</name>
    <dbReference type="NCBI Taxonomy" id="240176"/>
    <lineage>
        <taxon>Eukaryota</taxon>
        <taxon>Fungi</taxon>
        <taxon>Dikarya</taxon>
        <taxon>Basidiomycota</taxon>
        <taxon>Agaricomycotina</taxon>
        <taxon>Agaricomycetes</taxon>
        <taxon>Agaricomycetidae</taxon>
        <taxon>Agaricales</taxon>
        <taxon>Agaricineae</taxon>
        <taxon>Psathyrellaceae</taxon>
        <taxon>Coprinopsis</taxon>
    </lineage>
</organism>
<dbReference type="KEGG" id="cci:CC1G_09623"/>
<dbReference type="RefSeq" id="XP_001829734.2">
    <property type="nucleotide sequence ID" value="XM_001829682.2"/>
</dbReference>
<comment type="caution">
    <text evidence="2">The sequence shown here is derived from an EMBL/GenBank/DDBJ whole genome shotgun (WGS) entry which is preliminary data.</text>
</comment>
<feature type="region of interest" description="Disordered" evidence="1">
    <location>
        <begin position="1"/>
        <end position="21"/>
    </location>
</feature>
<dbReference type="GeneID" id="6006170"/>
<dbReference type="AlphaFoldDB" id="A8N4D9"/>
<accession>A8N4D9</accession>